<proteinExistence type="predicted"/>
<dbReference type="GO" id="GO:0032039">
    <property type="term" value="C:integrator complex"/>
    <property type="evidence" value="ECO:0007669"/>
    <property type="project" value="InterPro"/>
</dbReference>
<dbReference type="AlphaFoldDB" id="A0A183E0P3"/>
<dbReference type="WBParaSite" id="GPUH_0001455301-mRNA-1">
    <property type="protein sequence ID" value="GPUH_0001455301-mRNA-1"/>
    <property type="gene ID" value="GPUH_0001455301"/>
</dbReference>
<name>A0A183E0P3_9BILA</name>
<organism evidence="1">
    <name type="scientific">Gongylonema pulchrum</name>
    <dbReference type="NCBI Taxonomy" id="637853"/>
    <lineage>
        <taxon>Eukaryota</taxon>
        <taxon>Metazoa</taxon>
        <taxon>Ecdysozoa</taxon>
        <taxon>Nematoda</taxon>
        <taxon>Chromadorea</taxon>
        <taxon>Rhabditida</taxon>
        <taxon>Spirurina</taxon>
        <taxon>Spiruromorpha</taxon>
        <taxon>Spiruroidea</taxon>
        <taxon>Gongylonematidae</taxon>
        <taxon>Gongylonema</taxon>
    </lineage>
</organism>
<sequence>LLSAPFALSANFAFQATVRVWSSRELNHELLIEQPLLLFRCDERLFENDILFPCFLRVLRFYMSASRVFLLQKLKMSQSVREDQRGEREELTQSLIGTQDSAVVQILLEICGRFKNVFVHRLCCGHIHQMFIADPILTKLVHFQCYSLNLIPLAVREIPSMHICLEFVHEILALADISKRVFAIVLIAELAQQYKIESSFVRVELVLDVLTTLSRALSTDENLVLLAKTVPSLGRLMCLFPEIAADIAHFLIRISAVAGARLATSATVLKTGTCFERRLMADVRNILFKCSISV</sequence>
<dbReference type="Pfam" id="PF14750">
    <property type="entry name" value="INTS2"/>
    <property type="match status" value="1"/>
</dbReference>
<accession>A0A183E0P3</accession>
<dbReference type="PANTHER" id="PTHR28608:SF1">
    <property type="entry name" value="INTEGRATOR COMPLEX SUBUNIT 2"/>
    <property type="match status" value="1"/>
</dbReference>
<protein>
    <submittedName>
        <fullName evidence="1">Integrator complex subunit 7</fullName>
    </submittedName>
</protein>
<dbReference type="InterPro" id="IPR029321">
    <property type="entry name" value="INTS2"/>
</dbReference>
<reference evidence="1" key="1">
    <citation type="submission" date="2016-06" db="UniProtKB">
        <authorList>
            <consortium name="WormBaseParasite"/>
        </authorList>
    </citation>
    <scope>IDENTIFICATION</scope>
</reference>
<dbReference type="GO" id="GO:0034472">
    <property type="term" value="P:snRNA 3'-end processing"/>
    <property type="evidence" value="ECO:0007669"/>
    <property type="project" value="TreeGrafter"/>
</dbReference>
<evidence type="ECO:0000313" key="1">
    <source>
        <dbReference type="WBParaSite" id="GPUH_0001455301-mRNA-1"/>
    </source>
</evidence>
<dbReference type="PANTHER" id="PTHR28608">
    <property type="entry name" value="INTEGRATOR COMPLEX SUBUNIT 2"/>
    <property type="match status" value="1"/>
</dbReference>